<dbReference type="EMBL" id="HG996474">
    <property type="protein sequence ID" value="CAG1835894.1"/>
    <property type="molecule type" value="Genomic_DNA"/>
</dbReference>
<accession>A0A8D6ZSQ8</accession>
<evidence type="ECO:0000313" key="1">
    <source>
        <dbReference type="EMBL" id="CAG1835894.1"/>
    </source>
</evidence>
<sequence>MRELIKAVQDSNWKENSCTMPLCMEIVKSLSINLHYSH</sequence>
<proteinExistence type="predicted"/>
<gene>
    <name evidence="1" type="ORF">GSMUA_238630.1</name>
</gene>
<organism evidence="1">
    <name type="scientific">Musa acuminata subsp. malaccensis</name>
    <name type="common">Wild banana</name>
    <name type="synonym">Musa malaccensis</name>
    <dbReference type="NCBI Taxonomy" id="214687"/>
    <lineage>
        <taxon>Eukaryota</taxon>
        <taxon>Viridiplantae</taxon>
        <taxon>Streptophyta</taxon>
        <taxon>Embryophyta</taxon>
        <taxon>Tracheophyta</taxon>
        <taxon>Spermatophyta</taxon>
        <taxon>Magnoliopsida</taxon>
        <taxon>Liliopsida</taxon>
        <taxon>Zingiberales</taxon>
        <taxon>Musaceae</taxon>
        <taxon>Musa</taxon>
    </lineage>
</organism>
<dbReference type="AlphaFoldDB" id="A0A8D6ZSQ8"/>
<protein>
    <submittedName>
        <fullName evidence="1">(wild Malaysian banana) hypothetical protein</fullName>
    </submittedName>
</protein>
<name>A0A8D6ZSQ8_MUSAM</name>
<reference evidence="1" key="1">
    <citation type="submission" date="2021-03" db="EMBL/GenBank/DDBJ databases">
        <authorList>
            <consortium name="Genoscope - CEA"/>
            <person name="William W."/>
        </authorList>
    </citation>
    <scope>NUCLEOTIDE SEQUENCE</scope>
    <source>
        <strain evidence="1">Doubled-haploid Pahang</strain>
    </source>
</reference>